<evidence type="ECO:0000313" key="2">
    <source>
        <dbReference type="Proteomes" id="UP000271098"/>
    </source>
</evidence>
<sequence length="69" mass="8219">MEELLDFFDRADREIKDNSWKKPDLFMSFPNAPSSDPREWTSFYSHEQMENCLAKVQRISFRESVVTNA</sequence>
<name>A0A183DK36_9BILA</name>
<evidence type="ECO:0000313" key="3">
    <source>
        <dbReference type="WBParaSite" id="GPUH_0000908701-mRNA-1"/>
    </source>
</evidence>
<dbReference type="Proteomes" id="UP000271098">
    <property type="component" value="Unassembled WGS sequence"/>
</dbReference>
<gene>
    <name evidence="1" type="ORF">GPUH_LOCUS9082</name>
</gene>
<dbReference type="OrthoDB" id="5600060at2759"/>
<proteinExistence type="predicted"/>
<keyword evidence="2" id="KW-1185">Reference proteome</keyword>
<accession>A0A183DK36</accession>
<dbReference type="EMBL" id="UYRT01028593">
    <property type="protein sequence ID" value="VDK68003.1"/>
    <property type="molecule type" value="Genomic_DNA"/>
</dbReference>
<evidence type="ECO:0000313" key="1">
    <source>
        <dbReference type="EMBL" id="VDK68003.1"/>
    </source>
</evidence>
<reference evidence="1 2" key="2">
    <citation type="submission" date="2018-11" db="EMBL/GenBank/DDBJ databases">
        <authorList>
            <consortium name="Pathogen Informatics"/>
        </authorList>
    </citation>
    <scope>NUCLEOTIDE SEQUENCE [LARGE SCALE GENOMIC DNA]</scope>
</reference>
<organism evidence="3">
    <name type="scientific">Gongylonema pulchrum</name>
    <dbReference type="NCBI Taxonomy" id="637853"/>
    <lineage>
        <taxon>Eukaryota</taxon>
        <taxon>Metazoa</taxon>
        <taxon>Ecdysozoa</taxon>
        <taxon>Nematoda</taxon>
        <taxon>Chromadorea</taxon>
        <taxon>Rhabditida</taxon>
        <taxon>Spirurina</taxon>
        <taxon>Spiruromorpha</taxon>
        <taxon>Spiruroidea</taxon>
        <taxon>Gongylonematidae</taxon>
        <taxon>Gongylonema</taxon>
    </lineage>
</organism>
<reference evidence="3" key="1">
    <citation type="submission" date="2016-06" db="UniProtKB">
        <authorList>
            <consortium name="WormBaseParasite"/>
        </authorList>
    </citation>
    <scope>IDENTIFICATION</scope>
</reference>
<dbReference type="AlphaFoldDB" id="A0A183DK36"/>
<dbReference type="WBParaSite" id="GPUH_0000908701-mRNA-1">
    <property type="protein sequence ID" value="GPUH_0000908701-mRNA-1"/>
    <property type="gene ID" value="GPUH_0000908701"/>
</dbReference>
<protein>
    <submittedName>
        <fullName evidence="3">AGC-kinase C-terminal domain-containing protein</fullName>
    </submittedName>
</protein>